<accession>A0A941GCV9</accession>
<feature type="transmembrane region" description="Helical" evidence="1">
    <location>
        <begin position="34"/>
        <end position="52"/>
    </location>
</feature>
<keyword evidence="1" id="KW-0812">Transmembrane</keyword>
<dbReference type="InterPro" id="IPR025007">
    <property type="entry name" value="DUF3899"/>
</dbReference>
<evidence type="ECO:0000256" key="1">
    <source>
        <dbReference type="SAM" id="Phobius"/>
    </source>
</evidence>
<sequence>MVKKYIWSGLFMVLVLFIWNVKKQVSLNFFIIDKIFMTGLIILILGSILYVVKSGFFDLFFSGLAQIKGLIIRQSAALKEVDQHLNTNHQLKEWKSNFVETIMIVLLGVASGLLITSTMWALLSHS</sequence>
<feature type="domain" description="DUF3899" evidence="2">
    <location>
        <begin position="32"/>
        <end position="119"/>
    </location>
</feature>
<proteinExistence type="predicted"/>
<comment type="caution">
    <text evidence="3">The sequence shown here is derived from an EMBL/GenBank/DDBJ whole genome shotgun (WGS) entry which is preliminary data.</text>
</comment>
<name>A0A941GCV9_NIACI</name>
<evidence type="ECO:0000259" key="2">
    <source>
        <dbReference type="Pfam" id="PF13038"/>
    </source>
</evidence>
<dbReference type="AlphaFoldDB" id="A0A941GCV9"/>
<dbReference type="Pfam" id="PF13038">
    <property type="entry name" value="DUF3899"/>
    <property type="match status" value="1"/>
</dbReference>
<keyword evidence="1" id="KW-0472">Membrane</keyword>
<gene>
    <name evidence="3" type="ORF">KD144_06320</name>
</gene>
<protein>
    <submittedName>
        <fullName evidence="3">DUF3899 domain-containing protein</fullName>
    </submittedName>
</protein>
<organism evidence="3">
    <name type="scientific">Niallia circulans</name>
    <name type="common">Bacillus circulans</name>
    <dbReference type="NCBI Taxonomy" id="1397"/>
    <lineage>
        <taxon>Bacteria</taxon>
        <taxon>Bacillati</taxon>
        <taxon>Bacillota</taxon>
        <taxon>Bacilli</taxon>
        <taxon>Bacillales</taxon>
        <taxon>Bacillaceae</taxon>
        <taxon>Niallia</taxon>
    </lineage>
</organism>
<dbReference type="RefSeq" id="WP_212117893.1">
    <property type="nucleotide sequence ID" value="NZ_JAGTPX020000004.1"/>
</dbReference>
<reference evidence="3" key="1">
    <citation type="submission" date="2021-04" db="EMBL/GenBank/DDBJ databases">
        <title>Genomic analysis of electroactive and textile dye degrading Bacillus circulans strain: DC10 isolated from constructed wetland-microbial fuel cells treating textile dye wastewaters.</title>
        <authorList>
            <person name="Patel D.U."/>
            <person name="Desai C.R."/>
        </authorList>
    </citation>
    <scope>NUCLEOTIDE SEQUENCE</scope>
    <source>
        <strain evidence="3">DC10</strain>
    </source>
</reference>
<dbReference type="EMBL" id="JAGTPX010000004">
    <property type="protein sequence ID" value="MBR8669153.1"/>
    <property type="molecule type" value="Genomic_DNA"/>
</dbReference>
<evidence type="ECO:0000313" key="3">
    <source>
        <dbReference type="EMBL" id="MBR8669153.1"/>
    </source>
</evidence>
<feature type="transmembrane region" description="Helical" evidence="1">
    <location>
        <begin position="6"/>
        <end position="22"/>
    </location>
</feature>
<feature type="transmembrane region" description="Helical" evidence="1">
    <location>
        <begin position="102"/>
        <end position="123"/>
    </location>
</feature>
<keyword evidence="1" id="KW-1133">Transmembrane helix</keyword>